<keyword evidence="1" id="KW-0812">Transmembrane</keyword>
<evidence type="ECO:0000313" key="2">
    <source>
        <dbReference type="EMBL" id="KAF1950722.1"/>
    </source>
</evidence>
<name>A0A6A5TGF6_9PLEO</name>
<proteinExistence type="predicted"/>
<gene>
    <name evidence="2" type="ORF">CC80DRAFT_496636</name>
</gene>
<reference evidence="2" key="1">
    <citation type="journal article" date="2020" name="Stud. Mycol.">
        <title>101 Dothideomycetes genomes: a test case for predicting lifestyles and emergence of pathogens.</title>
        <authorList>
            <person name="Haridas S."/>
            <person name="Albert R."/>
            <person name="Binder M."/>
            <person name="Bloem J."/>
            <person name="Labutti K."/>
            <person name="Salamov A."/>
            <person name="Andreopoulos B."/>
            <person name="Baker S."/>
            <person name="Barry K."/>
            <person name="Bills G."/>
            <person name="Bluhm B."/>
            <person name="Cannon C."/>
            <person name="Castanera R."/>
            <person name="Culley D."/>
            <person name="Daum C."/>
            <person name="Ezra D."/>
            <person name="Gonzalez J."/>
            <person name="Henrissat B."/>
            <person name="Kuo A."/>
            <person name="Liang C."/>
            <person name="Lipzen A."/>
            <person name="Lutzoni F."/>
            <person name="Magnuson J."/>
            <person name="Mondo S."/>
            <person name="Nolan M."/>
            <person name="Ohm R."/>
            <person name="Pangilinan J."/>
            <person name="Park H.-J."/>
            <person name="Ramirez L."/>
            <person name="Alfaro M."/>
            <person name="Sun H."/>
            <person name="Tritt A."/>
            <person name="Yoshinaga Y."/>
            <person name="Zwiers L.-H."/>
            <person name="Turgeon B."/>
            <person name="Goodwin S."/>
            <person name="Spatafora J."/>
            <person name="Crous P."/>
            <person name="Grigoriev I."/>
        </authorList>
    </citation>
    <scope>NUCLEOTIDE SEQUENCE</scope>
    <source>
        <strain evidence="2">CBS 675.92</strain>
    </source>
</reference>
<evidence type="ECO:0000256" key="1">
    <source>
        <dbReference type="SAM" id="Phobius"/>
    </source>
</evidence>
<dbReference type="EMBL" id="ML977023">
    <property type="protein sequence ID" value="KAF1950722.1"/>
    <property type="molecule type" value="Genomic_DNA"/>
</dbReference>
<evidence type="ECO:0000313" key="3">
    <source>
        <dbReference type="Proteomes" id="UP000800035"/>
    </source>
</evidence>
<keyword evidence="1" id="KW-1133">Transmembrane helix</keyword>
<feature type="transmembrane region" description="Helical" evidence="1">
    <location>
        <begin position="27"/>
        <end position="45"/>
    </location>
</feature>
<dbReference type="Proteomes" id="UP000800035">
    <property type="component" value="Unassembled WGS sequence"/>
</dbReference>
<organism evidence="2 3">
    <name type="scientific">Byssothecium circinans</name>
    <dbReference type="NCBI Taxonomy" id="147558"/>
    <lineage>
        <taxon>Eukaryota</taxon>
        <taxon>Fungi</taxon>
        <taxon>Dikarya</taxon>
        <taxon>Ascomycota</taxon>
        <taxon>Pezizomycotina</taxon>
        <taxon>Dothideomycetes</taxon>
        <taxon>Pleosporomycetidae</taxon>
        <taxon>Pleosporales</taxon>
        <taxon>Massarineae</taxon>
        <taxon>Massarinaceae</taxon>
        <taxon>Byssothecium</taxon>
    </lineage>
</organism>
<dbReference type="AlphaFoldDB" id="A0A6A5TGF6"/>
<sequence>MPTLHMSSCVVALSSRAIQKRKGSYNIYLWCSLMRLFIIISIIPISSSTFQPSGLCTCKLLYRDRNSCMRKTG</sequence>
<keyword evidence="1" id="KW-0472">Membrane</keyword>
<accession>A0A6A5TGF6</accession>
<protein>
    <submittedName>
        <fullName evidence="2">Uncharacterized protein</fullName>
    </submittedName>
</protein>
<keyword evidence="3" id="KW-1185">Reference proteome</keyword>